<gene>
    <name evidence="1" type="ORF">SDC9_151579</name>
</gene>
<name>A0A645ESS8_9ZZZZ</name>
<dbReference type="AlphaFoldDB" id="A0A645ESS8"/>
<evidence type="ECO:0000313" key="1">
    <source>
        <dbReference type="EMBL" id="MPN04342.1"/>
    </source>
</evidence>
<accession>A0A645ESS8</accession>
<protein>
    <submittedName>
        <fullName evidence="1">Uncharacterized protein</fullName>
    </submittedName>
</protein>
<proteinExistence type="predicted"/>
<comment type="caution">
    <text evidence="1">The sequence shown here is derived from an EMBL/GenBank/DDBJ whole genome shotgun (WGS) entry which is preliminary data.</text>
</comment>
<sequence length="92" mass="10677">MRTGIQRPLEVLHTHTDHAFLRREEAQDKQWGIQLPGTFTHIARRNVDNHLIALLFNLEHLNRVNHVQTGLNQPVSIANYHHRFLSSVILSS</sequence>
<organism evidence="1">
    <name type="scientific">bioreactor metagenome</name>
    <dbReference type="NCBI Taxonomy" id="1076179"/>
    <lineage>
        <taxon>unclassified sequences</taxon>
        <taxon>metagenomes</taxon>
        <taxon>ecological metagenomes</taxon>
    </lineage>
</organism>
<reference evidence="1" key="1">
    <citation type="submission" date="2019-08" db="EMBL/GenBank/DDBJ databases">
        <authorList>
            <person name="Kucharzyk K."/>
            <person name="Murdoch R.W."/>
            <person name="Higgins S."/>
            <person name="Loffler F."/>
        </authorList>
    </citation>
    <scope>NUCLEOTIDE SEQUENCE</scope>
</reference>
<dbReference type="EMBL" id="VSSQ01050260">
    <property type="protein sequence ID" value="MPN04342.1"/>
    <property type="molecule type" value="Genomic_DNA"/>
</dbReference>